<evidence type="ECO:0000256" key="7">
    <source>
        <dbReference type="SAM" id="SignalP"/>
    </source>
</evidence>
<dbReference type="AlphaFoldDB" id="E0E1Z4"/>
<evidence type="ECO:0000256" key="4">
    <source>
        <dbReference type="ARBA" id="ARBA00022984"/>
    </source>
</evidence>
<evidence type="ECO:0000259" key="8">
    <source>
        <dbReference type="PROSITE" id="PS52029"/>
    </source>
</evidence>
<dbReference type="PANTHER" id="PTHR30032">
    <property type="entry name" value="N-ACETYLMURAMOYL-L-ALANINE AMIDASE-RELATED"/>
    <property type="match status" value="1"/>
</dbReference>
<dbReference type="InterPro" id="IPR038063">
    <property type="entry name" value="Transpep_catalytic_dom"/>
</dbReference>
<dbReference type="Pfam" id="PF03734">
    <property type="entry name" value="YkuD"/>
    <property type="match status" value="1"/>
</dbReference>
<dbReference type="Gene3D" id="2.40.440.10">
    <property type="entry name" value="L,D-transpeptidase catalytic domain-like"/>
    <property type="match status" value="1"/>
</dbReference>
<reference evidence="9 10" key="1">
    <citation type="submission" date="2010-08" db="EMBL/GenBank/DDBJ databases">
        <authorList>
            <person name="Harkins D.M."/>
            <person name="Madupu R."/>
            <person name="Durkin A.S."/>
            <person name="Torralba M."/>
            <person name="Methe B."/>
            <person name="Sutton G.G."/>
            <person name="Nelson K.E."/>
        </authorList>
    </citation>
    <scope>NUCLEOTIDE SEQUENCE [LARGE SCALE GENOMIC DNA]</scope>
    <source>
        <strain evidence="9 10">DSM 17678</strain>
    </source>
</reference>
<gene>
    <name evidence="9" type="primary">cwpV</name>
    <name evidence="9" type="ORF">HMPREF0634_1178</name>
</gene>
<evidence type="ECO:0000313" key="10">
    <source>
        <dbReference type="Proteomes" id="UP000003244"/>
    </source>
</evidence>
<dbReference type="GO" id="GO:0008360">
    <property type="term" value="P:regulation of cell shape"/>
    <property type="evidence" value="ECO:0007669"/>
    <property type="project" value="UniProtKB-UniRule"/>
</dbReference>
<protein>
    <submittedName>
        <fullName evidence="9">Cell wall protein V</fullName>
    </submittedName>
</protein>
<comment type="caution">
    <text evidence="9">The sequence shown here is derived from an EMBL/GenBank/DDBJ whole genome shotgun (WGS) entry which is preliminary data.</text>
</comment>
<dbReference type="InterPro" id="IPR007253">
    <property type="entry name" value="Cell_wall-bd_2"/>
</dbReference>
<dbReference type="GeneID" id="84801531"/>
<keyword evidence="5 6" id="KW-0961">Cell wall biogenesis/degradation</keyword>
<organism evidence="9 10">
    <name type="scientific">Peptostreptococcus stomatis DSM 17678</name>
    <dbReference type="NCBI Taxonomy" id="596315"/>
    <lineage>
        <taxon>Bacteria</taxon>
        <taxon>Bacillati</taxon>
        <taxon>Bacillota</taxon>
        <taxon>Clostridia</taxon>
        <taxon>Peptostreptococcales</taxon>
        <taxon>Peptostreptococcaceae</taxon>
        <taxon>Peptostreptococcus</taxon>
    </lineage>
</organism>
<dbReference type="PANTHER" id="PTHR30032:SF8">
    <property type="entry name" value="GERMINATION-SPECIFIC N-ACETYLMURAMOYL-L-ALANINE AMIDASE"/>
    <property type="match status" value="1"/>
</dbReference>
<keyword evidence="2" id="KW-0808">Transferase</keyword>
<evidence type="ECO:0000256" key="1">
    <source>
        <dbReference type="ARBA" id="ARBA00004752"/>
    </source>
</evidence>
<feature type="active site" description="Proton donor/acceptor" evidence="6">
    <location>
        <position position="573"/>
    </location>
</feature>
<dbReference type="Proteomes" id="UP000003244">
    <property type="component" value="Unassembled WGS sequence"/>
</dbReference>
<dbReference type="GO" id="GO:0016740">
    <property type="term" value="F:transferase activity"/>
    <property type="evidence" value="ECO:0007669"/>
    <property type="project" value="UniProtKB-KW"/>
</dbReference>
<dbReference type="SUPFAM" id="SSF141523">
    <property type="entry name" value="L,D-transpeptidase catalytic domain-like"/>
    <property type="match status" value="1"/>
</dbReference>
<evidence type="ECO:0000256" key="3">
    <source>
        <dbReference type="ARBA" id="ARBA00022960"/>
    </source>
</evidence>
<comment type="pathway">
    <text evidence="1 6">Cell wall biogenesis; peptidoglycan biosynthesis.</text>
</comment>
<dbReference type="PROSITE" id="PS52029">
    <property type="entry name" value="LD_TPASE"/>
    <property type="match status" value="1"/>
</dbReference>
<evidence type="ECO:0000256" key="6">
    <source>
        <dbReference type="PROSITE-ProRule" id="PRU01373"/>
    </source>
</evidence>
<evidence type="ECO:0000256" key="2">
    <source>
        <dbReference type="ARBA" id="ARBA00022679"/>
    </source>
</evidence>
<feature type="chain" id="PRO_5003133808" evidence="7">
    <location>
        <begin position="28"/>
        <end position="619"/>
    </location>
</feature>
<dbReference type="EMBL" id="ADGQ01000027">
    <property type="protein sequence ID" value="EFM65090.1"/>
    <property type="molecule type" value="Genomic_DNA"/>
</dbReference>
<dbReference type="CDD" id="cd16913">
    <property type="entry name" value="YkuD_like"/>
    <property type="match status" value="1"/>
</dbReference>
<dbReference type="OrthoDB" id="3176960at2"/>
<feature type="active site" description="Nucleophile" evidence="6">
    <location>
        <position position="594"/>
    </location>
</feature>
<dbReference type="UniPathway" id="UPA00219"/>
<dbReference type="Gene3D" id="3.40.50.12090">
    <property type="match status" value="2"/>
</dbReference>
<evidence type="ECO:0000256" key="5">
    <source>
        <dbReference type="ARBA" id="ARBA00023316"/>
    </source>
</evidence>
<dbReference type="RefSeq" id="WP_007788669.1">
    <property type="nucleotide sequence ID" value="NZ_ADGQ01000027.1"/>
</dbReference>
<keyword evidence="3 6" id="KW-0133">Cell shape</keyword>
<dbReference type="InterPro" id="IPR005490">
    <property type="entry name" value="LD_TPept_cat_dom"/>
</dbReference>
<accession>E0E1Z4</accession>
<sequence length="619" mass="67084">MKKLMKKTAIFVAVGAMVASIGPSVYAQNVTSQNISGSDRYSTAVKISQSGWSQSDTVILTNANAVADSLSVAPLASKLRVPVLLTQSDSLNEATMAELSRLGAKKVLIIGGQDSISMGLEDNLKTSSLDVERIEGASREETSLNIAKKLKELTSEKFQVAFLVNGHKGLADAAGIGAIAAKNGAPILFTSNSRLEATRSDLGQLGIDNVYVIGGNLSLVGEFDRIATSVERIAGSNRQETSLKMMNKFNPNPAVVYLTDDGGVRANRLIDAVLINSGIIASNAQASASDKGVEQVGPTKSPKSSNLAEGAVLLVNSKNGLSFNQYKTLYNMSSLTGLTQVSGGDALTNSMGILSNLMQNKGNAKADQAFDRLMKLEYLTTEYNVYGTKKQIEGSQFLSTLKMDSSFNFIYDRARMESLLKNMDNKAVPKQLSDSYAYWKNGDVIISKMKQVTKMDLDYEVNRLSGILKSGVSTYNINPKYIVTNYGDIPANAVNLGHKYIEIDISQQKMWLMEYGYEKMVTPVVTGNPNKGMATPPGIFKVRKMMTNAVLRGPGYASPVKYWVPFNGSIGIHDAYWQPFFGGNRYLYAGSHGCINTPLSNMSFLYSRIHVGTPVIVHK</sequence>
<evidence type="ECO:0000313" key="9">
    <source>
        <dbReference type="EMBL" id="EFM65090.1"/>
    </source>
</evidence>
<feature type="domain" description="L,D-TPase catalytic" evidence="8">
    <location>
        <begin position="499"/>
        <end position="618"/>
    </location>
</feature>
<keyword evidence="7" id="KW-0732">Signal</keyword>
<dbReference type="eggNOG" id="COG1376">
    <property type="taxonomic scope" value="Bacteria"/>
</dbReference>
<proteinExistence type="predicted"/>
<dbReference type="STRING" id="596315.HMPREF0634_1178"/>
<name>E0E1Z4_9FIRM</name>
<dbReference type="eggNOG" id="COG2247">
    <property type="taxonomic scope" value="Bacteria"/>
</dbReference>
<dbReference type="GO" id="GO:0071555">
    <property type="term" value="P:cell wall organization"/>
    <property type="evidence" value="ECO:0007669"/>
    <property type="project" value="UniProtKB-UniRule"/>
</dbReference>
<feature type="signal peptide" evidence="7">
    <location>
        <begin position="1"/>
        <end position="27"/>
    </location>
</feature>
<dbReference type="InterPro" id="IPR051922">
    <property type="entry name" value="Bact_Sporulation_Assoc"/>
</dbReference>
<dbReference type="GO" id="GO:0009252">
    <property type="term" value="P:peptidoglycan biosynthetic process"/>
    <property type="evidence" value="ECO:0007669"/>
    <property type="project" value="UniProtKB-UniPathway"/>
</dbReference>
<keyword evidence="4 6" id="KW-0573">Peptidoglycan synthesis</keyword>
<dbReference type="Pfam" id="PF04122">
    <property type="entry name" value="CW_binding_2"/>
    <property type="match status" value="2"/>
</dbReference>
<keyword evidence="10" id="KW-1185">Reference proteome</keyword>